<organism evidence="2 3">
    <name type="scientific">Hymenobacter psychrotolerans DSM 18569</name>
    <dbReference type="NCBI Taxonomy" id="1121959"/>
    <lineage>
        <taxon>Bacteria</taxon>
        <taxon>Pseudomonadati</taxon>
        <taxon>Bacteroidota</taxon>
        <taxon>Cytophagia</taxon>
        <taxon>Cytophagales</taxon>
        <taxon>Hymenobacteraceae</taxon>
        <taxon>Hymenobacter</taxon>
    </lineage>
</organism>
<feature type="transmembrane region" description="Helical" evidence="1">
    <location>
        <begin position="133"/>
        <end position="153"/>
    </location>
</feature>
<reference evidence="3" key="1">
    <citation type="submission" date="2016-11" db="EMBL/GenBank/DDBJ databases">
        <authorList>
            <person name="Varghese N."/>
            <person name="Submissions S."/>
        </authorList>
    </citation>
    <scope>NUCLEOTIDE SEQUENCE [LARGE SCALE GENOMIC DNA]</scope>
    <source>
        <strain evidence="3">DSM 18569</strain>
    </source>
</reference>
<feature type="transmembrane region" description="Helical" evidence="1">
    <location>
        <begin position="85"/>
        <end position="104"/>
    </location>
</feature>
<dbReference type="EMBL" id="FRAS01000050">
    <property type="protein sequence ID" value="SHM28167.1"/>
    <property type="molecule type" value="Genomic_DNA"/>
</dbReference>
<dbReference type="STRING" id="1121959.SAMN02746009_04235"/>
<keyword evidence="1" id="KW-0472">Membrane</keyword>
<keyword evidence="3" id="KW-1185">Reference proteome</keyword>
<evidence type="ECO:0000256" key="1">
    <source>
        <dbReference type="SAM" id="Phobius"/>
    </source>
</evidence>
<sequence>MTLTPALRKFMLTAHITFSVGWLGAVAVFLALAITGLTSSNALLVRTAYLAMGLSGWFVIVPSSLGSLATGVVQALGTPWGLFKHYWVLVKLVLTVGATLLLLLHMQPVTYLAEVAAKADLSATDLRGLRLQLLADAAAALVVLLAATAISVYKPWGRIGQWRQQKQAHAQAVAAGHATVLPTPWGHYVLIAGLVLLLLFVVGKHLLSGGMSHH</sequence>
<dbReference type="Proteomes" id="UP000183947">
    <property type="component" value="Unassembled WGS sequence"/>
</dbReference>
<feature type="transmembrane region" description="Helical" evidence="1">
    <location>
        <begin position="185"/>
        <end position="207"/>
    </location>
</feature>
<feature type="transmembrane region" description="Helical" evidence="1">
    <location>
        <begin position="12"/>
        <end position="37"/>
    </location>
</feature>
<feature type="transmembrane region" description="Helical" evidence="1">
    <location>
        <begin position="49"/>
        <end position="73"/>
    </location>
</feature>
<dbReference type="RefSeq" id="WP_073289189.1">
    <property type="nucleotide sequence ID" value="NZ_FRAS01000050.1"/>
</dbReference>
<dbReference type="AlphaFoldDB" id="A0A1M7HJ42"/>
<evidence type="ECO:0008006" key="4">
    <source>
        <dbReference type="Google" id="ProtNLM"/>
    </source>
</evidence>
<keyword evidence="1" id="KW-1133">Transmembrane helix</keyword>
<proteinExistence type="predicted"/>
<gene>
    <name evidence="2" type="ORF">SAMN02746009_04235</name>
</gene>
<protein>
    <recommendedName>
        <fullName evidence="4">DUF2269 domain-containing protein</fullName>
    </recommendedName>
</protein>
<evidence type="ECO:0000313" key="3">
    <source>
        <dbReference type="Proteomes" id="UP000183947"/>
    </source>
</evidence>
<keyword evidence="1" id="KW-0812">Transmembrane</keyword>
<name>A0A1M7HJ42_9BACT</name>
<evidence type="ECO:0000313" key="2">
    <source>
        <dbReference type="EMBL" id="SHM28167.1"/>
    </source>
</evidence>
<accession>A0A1M7HJ42</accession>